<evidence type="ECO:0000256" key="1">
    <source>
        <dbReference type="SAM" id="MobiDB-lite"/>
    </source>
</evidence>
<dbReference type="OrthoDB" id="10655953at2759"/>
<accession>A0A9N8HE02</accession>
<evidence type="ECO:0000313" key="2">
    <source>
        <dbReference type="EMBL" id="CAB9508900.1"/>
    </source>
</evidence>
<comment type="caution">
    <text evidence="2">The sequence shown here is derived from an EMBL/GenBank/DDBJ whole genome shotgun (WGS) entry which is preliminary data.</text>
</comment>
<feature type="region of interest" description="Disordered" evidence="1">
    <location>
        <begin position="1"/>
        <end position="33"/>
    </location>
</feature>
<dbReference type="AlphaFoldDB" id="A0A9N8HE02"/>
<proteinExistence type="predicted"/>
<sequence>MSLTVLRKKRDPPPVVDDNDTIDKEVQSQDETVVRDVVGQDDSVEGDWEDVEEDANCFCCGATLLESDIIFAPKVTTSSETSGGREITCLACYPWKGEKEKQQATNRVVSLLIVMAEYDDIYVEEDCLMKHIHRAYPGHCTTVKHAELWIDQAVKSEKIAPFEHKQLQGTFYCLRENLPYASREFPTPDFNTSKEENHITNLLVKANGTICRKEANASLRMKFPSMHTPFLRARVFANGEKRQKFFLVKDSFHQAVGFTEHDAQALVNRMKRTHLAK</sequence>
<reference evidence="2" key="1">
    <citation type="submission" date="2020-06" db="EMBL/GenBank/DDBJ databases">
        <authorList>
            <consortium name="Plant Systems Biology data submission"/>
        </authorList>
    </citation>
    <scope>NUCLEOTIDE SEQUENCE</scope>
    <source>
        <strain evidence="2">D6</strain>
    </source>
</reference>
<evidence type="ECO:0000313" key="3">
    <source>
        <dbReference type="Proteomes" id="UP001153069"/>
    </source>
</evidence>
<feature type="compositionally biased region" description="Basic residues" evidence="1">
    <location>
        <begin position="1"/>
        <end position="10"/>
    </location>
</feature>
<dbReference type="EMBL" id="CAICTM010000364">
    <property type="protein sequence ID" value="CAB9508900.1"/>
    <property type="molecule type" value="Genomic_DNA"/>
</dbReference>
<keyword evidence="3" id="KW-1185">Reference proteome</keyword>
<name>A0A9N8HE02_9STRA</name>
<organism evidence="2 3">
    <name type="scientific">Seminavis robusta</name>
    <dbReference type="NCBI Taxonomy" id="568900"/>
    <lineage>
        <taxon>Eukaryota</taxon>
        <taxon>Sar</taxon>
        <taxon>Stramenopiles</taxon>
        <taxon>Ochrophyta</taxon>
        <taxon>Bacillariophyta</taxon>
        <taxon>Bacillariophyceae</taxon>
        <taxon>Bacillariophycidae</taxon>
        <taxon>Naviculales</taxon>
        <taxon>Naviculaceae</taxon>
        <taxon>Seminavis</taxon>
    </lineage>
</organism>
<gene>
    <name evidence="2" type="ORF">SEMRO_365_G127470.1</name>
</gene>
<dbReference type="Proteomes" id="UP001153069">
    <property type="component" value="Unassembled WGS sequence"/>
</dbReference>
<protein>
    <submittedName>
        <fullName evidence="2">Uncharacterized protein</fullName>
    </submittedName>
</protein>